<sequence>MTALSHCGEVQNADHGSSNLLPPIIVNLSPFGCRKTSVCELLPNGDNVDGVKAIGHKEKDGGGVLNDFGDAFDTAGRSWSMELCMADSDGDGQTNGEELGDPCCEWTKESGDAPLWTSGVSNPGDDTSTSDTTKWPA</sequence>
<evidence type="ECO:0000313" key="4">
    <source>
        <dbReference type="Proteomes" id="UP001165083"/>
    </source>
</evidence>
<dbReference type="InterPro" id="IPR057626">
    <property type="entry name" value="S-S_Temptin"/>
</dbReference>
<evidence type="ECO:0000313" key="3">
    <source>
        <dbReference type="EMBL" id="GMF22254.1"/>
    </source>
</evidence>
<feature type="region of interest" description="Disordered" evidence="1">
    <location>
        <begin position="88"/>
        <end position="137"/>
    </location>
</feature>
<dbReference type="PANTHER" id="PTHR34737:SF2">
    <property type="entry name" value="EF-HAND DOMAIN-CONTAINING PROTEIN"/>
    <property type="match status" value="1"/>
</dbReference>
<dbReference type="OrthoDB" id="129121at2759"/>
<organism evidence="3 4">
    <name type="scientific">Phytophthora lilii</name>
    <dbReference type="NCBI Taxonomy" id="2077276"/>
    <lineage>
        <taxon>Eukaryota</taxon>
        <taxon>Sar</taxon>
        <taxon>Stramenopiles</taxon>
        <taxon>Oomycota</taxon>
        <taxon>Peronosporomycetes</taxon>
        <taxon>Peronosporales</taxon>
        <taxon>Peronosporaceae</taxon>
        <taxon>Phytophthora</taxon>
    </lineage>
</organism>
<dbReference type="EMBL" id="BSXW01000435">
    <property type="protein sequence ID" value="GMF22254.1"/>
    <property type="molecule type" value="Genomic_DNA"/>
</dbReference>
<accession>A0A9W6TTW2</accession>
<evidence type="ECO:0000256" key="1">
    <source>
        <dbReference type="SAM" id="MobiDB-lite"/>
    </source>
</evidence>
<dbReference type="AlphaFoldDB" id="A0A9W6TTW2"/>
<dbReference type="Pfam" id="PF24784">
    <property type="entry name" value="Temptin_C"/>
    <property type="match status" value="1"/>
</dbReference>
<comment type="caution">
    <text evidence="3">The sequence shown here is derived from an EMBL/GenBank/DDBJ whole genome shotgun (WGS) entry which is preliminary data.</text>
</comment>
<dbReference type="Proteomes" id="UP001165083">
    <property type="component" value="Unassembled WGS sequence"/>
</dbReference>
<feature type="domain" description="Temptin Cys/Cys disulfide" evidence="2">
    <location>
        <begin position="39"/>
        <end position="125"/>
    </location>
</feature>
<proteinExistence type="predicted"/>
<evidence type="ECO:0000259" key="2">
    <source>
        <dbReference type="Pfam" id="PF24784"/>
    </source>
</evidence>
<feature type="compositionally biased region" description="Polar residues" evidence="1">
    <location>
        <begin position="118"/>
        <end position="137"/>
    </location>
</feature>
<dbReference type="InterPro" id="IPR055313">
    <property type="entry name" value="Temptin-like"/>
</dbReference>
<keyword evidence="4" id="KW-1185">Reference proteome</keyword>
<protein>
    <submittedName>
        <fullName evidence="3">Unnamed protein product</fullName>
    </submittedName>
</protein>
<name>A0A9W6TTW2_9STRA</name>
<gene>
    <name evidence="3" type="ORF">Plil01_000884700</name>
</gene>
<dbReference type="PANTHER" id="PTHR34737">
    <property type="entry name" value="EF-HAND DOMAIN-CONTAINING PROTEIN"/>
    <property type="match status" value="1"/>
</dbReference>
<reference evidence="3" key="1">
    <citation type="submission" date="2023-04" db="EMBL/GenBank/DDBJ databases">
        <title>Phytophthora lilii NBRC 32176.</title>
        <authorList>
            <person name="Ichikawa N."/>
            <person name="Sato H."/>
            <person name="Tonouchi N."/>
        </authorList>
    </citation>
    <scope>NUCLEOTIDE SEQUENCE</scope>
    <source>
        <strain evidence="3">NBRC 32176</strain>
    </source>
</reference>